<feature type="non-terminal residue" evidence="2">
    <location>
        <position position="1"/>
    </location>
</feature>
<feature type="compositionally biased region" description="Pro residues" evidence="1">
    <location>
        <begin position="163"/>
        <end position="183"/>
    </location>
</feature>
<name>A0ABN9QJE0_9DINO</name>
<accession>A0ABN9QJE0</accession>
<proteinExistence type="predicted"/>
<feature type="region of interest" description="Disordered" evidence="1">
    <location>
        <begin position="689"/>
        <end position="712"/>
    </location>
</feature>
<reference evidence="2" key="1">
    <citation type="submission" date="2023-10" db="EMBL/GenBank/DDBJ databases">
        <authorList>
            <person name="Chen Y."/>
            <person name="Shah S."/>
            <person name="Dougan E. K."/>
            <person name="Thang M."/>
            <person name="Chan C."/>
        </authorList>
    </citation>
    <scope>NUCLEOTIDE SEQUENCE [LARGE SCALE GENOMIC DNA]</scope>
</reference>
<evidence type="ECO:0000256" key="1">
    <source>
        <dbReference type="SAM" id="MobiDB-lite"/>
    </source>
</evidence>
<sequence>AAAGAAIEGSDTEVESCTNPGKGIDTLVQDAMQDARERSMTEQEFQDEFDRVNLDQTLPYEEGAAAAVSHLRAKASPPEERQPAEGQRAEKQPAEEQRAEKQPAEEQRAEMQPAEEQRAEMQPAAERRAAKMQPAEEQRAAKMQPAEERRAAKMQPAEEPRSSLPPPAAPSPATPPGPPPPTPSVGQIDSDEDRSASWVPAPETPQLADTPSYNPADSGSQLPLGLSHQTSDEQERPVLPSFKRSLTDDVQVETKKSKRWQSNRLVSPPRVEERVPAHPRSQRPLTAPPQLVGQRLQQPIESSHINKQQAMTAPSIDQMARAPLDGNCGISKEQLVEKLKQEFDELVASDTGADLDEMGKTFQGFYKGSLIVQLSAMRPETAEKPLDDDFGADPKESALDREERLMWESLEEKAFKFSTEKKKGNAIAGRWARVMETSNEWSEKYLAAEGYPAKKAVREEWAKWSFHRWQKKREFSKTQTNIKKQTMKGVYMPLARLAWKFGGGSTGAKLAYTYAGKAVLIGCIFTKWCNMTGCLFHLYVGHSLEDTWQQSWTSHEVWMESGCVGGQPPPGADGVASAPCTPLPRPGAEASSEEKQAAAAATGGPGNEATSGKGGDGEGNGNKKKLAVKAPEWMKDFRKLRTMFAQYTSQVSTLEALIKADAAEGTNEWKFAAGKETRGELDNAIKQAPKTHKEDMTPTRKPPRPSSMGARSTRRWMRAAPNAHAGRGLVAPMVASMVASMDATMDASNMAQKRSRCKGSDELEAALINHFKEADELDYPHGLADDCDPDVLSEWEDMLLDVRRAMHPHMAISQSKAIQLFEKVLEENGAAWALGDEEKDWTTSMAKMLRAMLRHVQQAVLKNMKREGRYPDSCARVQPFVEQMKKLDAAKDAPAAHLRGR</sequence>
<feature type="compositionally biased region" description="Polar residues" evidence="1">
    <location>
        <begin position="207"/>
        <end position="221"/>
    </location>
</feature>
<dbReference type="EMBL" id="CAUYUJ010003592">
    <property type="protein sequence ID" value="CAK0805916.1"/>
    <property type="molecule type" value="Genomic_DNA"/>
</dbReference>
<feature type="region of interest" description="Disordered" evidence="1">
    <location>
        <begin position="57"/>
        <end position="287"/>
    </location>
</feature>
<feature type="compositionally biased region" description="Basic and acidic residues" evidence="1">
    <location>
        <begin position="77"/>
        <end position="161"/>
    </location>
</feature>
<evidence type="ECO:0000313" key="2">
    <source>
        <dbReference type="EMBL" id="CAK0805916.1"/>
    </source>
</evidence>
<feature type="region of interest" description="Disordered" evidence="1">
    <location>
        <begin position="1"/>
        <end position="23"/>
    </location>
</feature>
<evidence type="ECO:0000313" key="3">
    <source>
        <dbReference type="Proteomes" id="UP001189429"/>
    </source>
</evidence>
<feature type="region of interest" description="Disordered" evidence="1">
    <location>
        <begin position="563"/>
        <end position="624"/>
    </location>
</feature>
<keyword evidence="3" id="KW-1185">Reference proteome</keyword>
<comment type="caution">
    <text evidence="2">The sequence shown here is derived from an EMBL/GenBank/DDBJ whole genome shotgun (WGS) entry which is preliminary data.</text>
</comment>
<organism evidence="2 3">
    <name type="scientific">Prorocentrum cordatum</name>
    <dbReference type="NCBI Taxonomy" id="2364126"/>
    <lineage>
        <taxon>Eukaryota</taxon>
        <taxon>Sar</taxon>
        <taxon>Alveolata</taxon>
        <taxon>Dinophyceae</taxon>
        <taxon>Prorocentrales</taxon>
        <taxon>Prorocentraceae</taxon>
        <taxon>Prorocentrum</taxon>
    </lineage>
</organism>
<protein>
    <submittedName>
        <fullName evidence="2">Uncharacterized protein</fullName>
    </submittedName>
</protein>
<dbReference type="Proteomes" id="UP001189429">
    <property type="component" value="Unassembled WGS sequence"/>
</dbReference>
<gene>
    <name evidence="2" type="ORF">PCOR1329_LOCUS12323</name>
</gene>